<sequence>MKSLFFVAASIPLIAGSPHGPKESSPSASPPVAPSPQAPVSNVTTSAPRGCKALHTDREWHSADLWTKFLPSVAQRVLDPSDPNIIHPDYRVVAPDVEAVQAAVNFARDNNVRLTITNSGHDYLGRNDAPSGLALDVSGFRGVRVEHAFTPTSAGVSAPDARSEPDPDAGAHARAVHAANTTTWRAVTFGVGLTTQELNDALAPSNLFTMGAAHGSVKPAGGYGQMAGHGPFTAKYGLAADQVLEYKVVTPDGQIRVANAVSNPDLFWALRGGGGSTFGVVVQATVKAYPSPPISVLGWWANATQQDVNGTNVSPGFWDAAAYMHSALPDLNAQGVMGYYWMFRDGSMKGVFQIPDSNDDATKLKALWTPILEKMGSIPGMKAPQVKTWQYADFKAYYDARYGSAEGHMDRRLRLRGKEKEKRHGPTPDADAASMPMGILPMDSRLLAAPHLRSANLSQALRAAMPQVPMGTLLGALVSGGKAHEPADDETAVNPAWRKAYVHLICTGAGVWMCDSLRELAPDSGAYGNEASLQQPGWKEAFWGSNYERLAEIKTKYDPEMVLWASPGVGADLMEVVDGRVCRVGGTAGGKNADADADADGVAPAGDNRNLSKGDDSGDILSNFPPPDSI</sequence>
<name>A0ACC3E053_9PEZI</name>
<dbReference type="Proteomes" id="UP001186974">
    <property type="component" value="Unassembled WGS sequence"/>
</dbReference>
<keyword evidence="2" id="KW-1185">Reference proteome</keyword>
<organism evidence="1 2">
    <name type="scientific">Coniosporium uncinatum</name>
    <dbReference type="NCBI Taxonomy" id="93489"/>
    <lineage>
        <taxon>Eukaryota</taxon>
        <taxon>Fungi</taxon>
        <taxon>Dikarya</taxon>
        <taxon>Ascomycota</taxon>
        <taxon>Pezizomycotina</taxon>
        <taxon>Dothideomycetes</taxon>
        <taxon>Dothideomycetes incertae sedis</taxon>
        <taxon>Coniosporium</taxon>
    </lineage>
</organism>
<protein>
    <submittedName>
        <fullName evidence="1">Uncharacterized protein</fullName>
    </submittedName>
</protein>
<evidence type="ECO:0000313" key="2">
    <source>
        <dbReference type="Proteomes" id="UP001186974"/>
    </source>
</evidence>
<reference evidence="1" key="1">
    <citation type="submission" date="2024-09" db="EMBL/GenBank/DDBJ databases">
        <title>Black Yeasts Isolated from many extreme environments.</title>
        <authorList>
            <person name="Coleine C."/>
            <person name="Stajich J.E."/>
            <person name="Selbmann L."/>
        </authorList>
    </citation>
    <scope>NUCLEOTIDE SEQUENCE</scope>
    <source>
        <strain evidence="1">CCFEE 5737</strain>
    </source>
</reference>
<evidence type="ECO:0000313" key="1">
    <source>
        <dbReference type="EMBL" id="KAK3082323.1"/>
    </source>
</evidence>
<accession>A0ACC3E053</accession>
<proteinExistence type="predicted"/>
<gene>
    <name evidence="1" type="ORF">LTS18_004235</name>
</gene>
<comment type="caution">
    <text evidence="1">The sequence shown here is derived from an EMBL/GenBank/DDBJ whole genome shotgun (WGS) entry which is preliminary data.</text>
</comment>
<dbReference type="EMBL" id="JAWDJW010000001">
    <property type="protein sequence ID" value="KAK3082323.1"/>
    <property type="molecule type" value="Genomic_DNA"/>
</dbReference>